<name>A0A0D6MN26_9PROT</name>
<feature type="repeat" description="TPR" evidence="1">
    <location>
        <begin position="79"/>
        <end position="112"/>
    </location>
</feature>
<reference evidence="2 3" key="1">
    <citation type="submission" date="2012-10" db="EMBL/GenBank/DDBJ databases">
        <title>Genome sequencing of Tanticharoenia sakaeratensis NBRC 103193.</title>
        <authorList>
            <person name="Azuma Y."/>
            <person name="Hadano H."/>
            <person name="Hirakawa H."/>
            <person name="Matsushita K."/>
        </authorList>
    </citation>
    <scope>NUCLEOTIDE SEQUENCE [LARGE SCALE GENOMIC DNA]</scope>
    <source>
        <strain evidence="2 3">NBRC 103193</strain>
    </source>
</reference>
<evidence type="ECO:0000313" key="2">
    <source>
        <dbReference type="EMBL" id="GAN54795.1"/>
    </source>
</evidence>
<dbReference type="OrthoDB" id="7284839at2"/>
<dbReference type="Pfam" id="PF13181">
    <property type="entry name" value="TPR_8"/>
    <property type="match status" value="2"/>
</dbReference>
<dbReference type="InterPro" id="IPR011990">
    <property type="entry name" value="TPR-like_helical_dom_sf"/>
</dbReference>
<dbReference type="InterPro" id="IPR019734">
    <property type="entry name" value="TPR_rpt"/>
</dbReference>
<feature type="repeat" description="TPR" evidence="1">
    <location>
        <begin position="45"/>
        <end position="78"/>
    </location>
</feature>
<dbReference type="STRING" id="1231623.Tasa_031_013"/>
<protein>
    <submittedName>
        <fullName evidence="2">Uncharacterized protein</fullName>
    </submittedName>
</protein>
<dbReference type="AlphaFoldDB" id="A0A0D6MN26"/>
<dbReference type="Gene3D" id="1.25.40.10">
    <property type="entry name" value="Tetratricopeptide repeat domain"/>
    <property type="match status" value="1"/>
</dbReference>
<dbReference type="SUPFAM" id="SSF48452">
    <property type="entry name" value="TPR-like"/>
    <property type="match status" value="1"/>
</dbReference>
<dbReference type="RefSeq" id="WP_048849414.1">
    <property type="nucleotide sequence ID" value="NZ_BALE01000031.1"/>
</dbReference>
<comment type="caution">
    <text evidence="2">The sequence shown here is derived from an EMBL/GenBank/DDBJ whole genome shotgun (WGS) entry which is preliminary data.</text>
</comment>
<gene>
    <name evidence="2" type="ORF">Tasa_031_013</name>
</gene>
<keyword evidence="1" id="KW-0802">TPR repeat</keyword>
<accession>A0A0D6MN26</accession>
<proteinExistence type="predicted"/>
<dbReference type="PROSITE" id="PS50005">
    <property type="entry name" value="TPR"/>
    <property type="match status" value="2"/>
</dbReference>
<evidence type="ECO:0000313" key="3">
    <source>
        <dbReference type="Proteomes" id="UP000032679"/>
    </source>
</evidence>
<evidence type="ECO:0000256" key="1">
    <source>
        <dbReference type="PROSITE-ProRule" id="PRU00339"/>
    </source>
</evidence>
<organism evidence="2 3">
    <name type="scientific">Tanticharoenia sakaeratensis NBRC 103193</name>
    <dbReference type="NCBI Taxonomy" id="1231623"/>
    <lineage>
        <taxon>Bacteria</taxon>
        <taxon>Pseudomonadati</taxon>
        <taxon>Pseudomonadota</taxon>
        <taxon>Alphaproteobacteria</taxon>
        <taxon>Acetobacterales</taxon>
        <taxon>Acetobacteraceae</taxon>
        <taxon>Tanticharoenia</taxon>
    </lineage>
</organism>
<sequence length="129" mass="14608">MIFSLSRSPKLRDLLRVADQARDRKDWPQAALGYRAALGRAADRAGLWVQYGHALKESGYITDAELAYRQAIARDPADADSYVQLGHALKLLQRRDEAREAYRHAFQIDRSSEQARLELTNLDVDPATL</sequence>
<dbReference type="EMBL" id="BALE01000031">
    <property type="protein sequence ID" value="GAN54795.1"/>
    <property type="molecule type" value="Genomic_DNA"/>
</dbReference>
<dbReference type="Proteomes" id="UP000032679">
    <property type="component" value="Unassembled WGS sequence"/>
</dbReference>
<dbReference type="SMART" id="SM00028">
    <property type="entry name" value="TPR"/>
    <property type="match status" value="2"/>
</dbReference>
<keyword evidence="3" id="KW-1185">Reference proteome</keyword>